<dbReference type="PANTHER" id="PTHR34215">
    <property type="entry name" value="BLL0784 PROTEIN"/>
    <property type="match status" value="1"/>
</dbReference>
<dbReference type="Gene3D" id="3.30.1230.10">
    <property type="entry name" value="YlxR-like"/>
    <property type="match status" value="1"/>
</dbReference>
<dbReference type="EMBL" id="CP063169">
    <property type="protein sequence ID" value="QOR72091.1"/>
    <property type="molecule type" value="Genomic_DNA"/>
</dbReference>
<protein>
    <submittedName>
        <fullName evidence="3">YlxR family protein</fullName>
    </submittedName>
</protein>
<dbReference type="Pfam" id="PF04296">
    <property type="entry name" value="YlxR"/>
    <property type="match status" value="1"/>
</dbReference>
<proteinExistence type="predicted"/>
<keyword evidence="4" id="KW-1185">Reference proteome</keyword>
<sequence>MNHSRGPVRTCVGCRGRDSRSTLVRLVADSSTSDPSVVVDPKASSPGRGAWVHPHPDCLDRAITRRAIVRALRIPVLAEHGKVVEWFDRFVRREPLIIEQESGSEADGHPMSTLR</sequence>
<dbReference type="KEGG" id="halt:IM660_07590"/>
<dbReference type="Proteomes" id="UP000593758">
    <property type="component" value="Chromosome"/>
</dbReference>
<feature type="compositionally biased region" description="Low complexity" evidence="1">
    <location>
        <begin position="31"/>
        <end position="40"/>
    </location>
</feature>
<evidence type="ECO:0000313" key="4">
    <source>
        <dbReference type="Proteomes" id="UP000593758"/>
    </source>
</evidence>
<name>A0A7M1SX70_9MICO</name>
<accession>A0A7M1SX70</accession>
<dbReference type="SUPFAM" id="SSF64376">
    <property type="entry name" value="YlxR-like"/>
    <property type="match status" value="1"/>
</dbReference>
<dbReference type="InterPro" id="IPR007393">
    <property type="entry name" value="YlxR_dom"/>
</dbReference>
<feature type="domain" description="YlxR" evidence="2">
    <location>
        <begin position="9"/>
        <end position="79"/>
    </location>
</feature>
<gene>
    <name evidence="3" type="ORF">IM660_07590</name>
</gene>
<feature type="region of interest" description="Disordered" evidence="1">
    <location>
        <begin position="31"/>
        <end position="50"/>
    </location>
</feature>
<evidence type="ECO:0000259" key="2">
    <source>
        <dbReference type="Pfam" id="PF04296"/>
    </source>
</evidence>
<dbReference type="AlphaFoldDB" id="A0A7M1SX70"/>
<dbReference type="RefSeq" id="WP_193498735.1">
    <property type="nucleotide sequence ID" value="NZ_CP063169.1"/>
</dbReference>
<evidence type="ECO:0000256" key="1">
    <source>
        <dbReference type="SAM" id="MobiDB-lite"/>
    </source>
</evidence>
<evidence type="ECO:0000313" key="3">
    <source>
        <dbReference type="EMBL" id="QOR72091.1"/>
    </source>
</evidence>
<dbReference type="PANTHER" id="PTHR34215:SF1">
    <property type="entry name" value="YLXR DOMAIN-CONTAINING PROTEIN"/>
    <property type="match status" value="1"/>
</dbReference>
<dbReference type="InterPro" id="IPR037465">
    <property type="entry name" value="YlxR"/>
</dbReference>
<reference evidence="3 4" key="1">
    <citation type="submission" date="2020-10" db="EMBL/GenBank/DDBJ databases">
        <title>Haloactinobacterium sp. RN3S43, a bacterium isolated from saline soil.</title>
        <authorList>
            <person name="Sun J.-Q."/>
        </authorList>
    </citation>
    <scope>NUCLEOTIDE SEQUENCE [LARGE SCALE GENOMIC DNA]</scope>
    <source>
        <strain evidence="3 4">RN3S43</strain>
    </source>
</reference>
<organism evidence="3 4">
    <name type="scientific">Ruania alkalisoli</name>
    <dbReference type="NCBI Taxonomy" id="2779775"/>
    <lineage>
        <taxon>Bacteria</taxon>
        <taxon>Bacillati</taxon>
        <taxon>Actinomycetota</taxon>
        <taxon>Actinomycetes</taxon>
        <taxon>Micrococcales</taxon>
        <taxon>Ruaniaceae</taxon>
        <taxon>Ruania</taxon>
    </lineage>
</organism>
<dbReference type="InterPro" id="IPR035931">
    <property type="entry name" value="YlxR-like_sf"/>
</dbReference>